<gene>
    <name evidence="2" type="ORF">AW736_13895</name>
</gene>
<dbReference type="OrthoDB" id="199715at2"/>
<organism evidence="2 3">
    <name type="scientific">Termitidicoccus mucosus</name>
    <dbReference type="NCBI Taxonomy" id="1184151"/>
    <lineage>
        <taxon>Bacteria</taxon>
        <taxon>Pseudomonadati</taxon>
        <taxon>Verrucomicrobiota</taxon>
        <taxon>Opitutia</taxon>
        <taxon>Opitutales</taxon>
        <taxon>Opitutaceae</taxon>
        <taxon>Termitidicoccus</taxon>
    </lineage>
</organism>
<sequence>MSRWIPITLENLHESRTAKLVEPLRTKVLAEGQPDPLPPAITRTVVEIRAAIAFSGKYRVDRDAAKIPASLLDLAVLAVVRKLKGRALMPLNDTEKEDERTYQKRLEQLNAGKWPVEIADDPEPGPVVQSGGGSQVISSASRPLTGESLSGL</sequence>
<accession>A0A178IJI0</accession>
<protein>
    <submittedName>
        <fullName evidence="2">Uncharacterized protein</fullName>
    </submittedName>
</protein>
<dbReference type="EMBL" id="LRRQ01000099">
    <property type="protein sequence ID" value="OAM89339.1"/>
    <property type="molecule type" value="Genomic_DNA"/>
</dbReference>
<reference evidence="2 3" key="1">
    <citation type="submission" date="2016-01" db="EMBL/GenBank/DDBJ databases">
        <title>High potential of lignocellulose degradation of a new Verrucomicrobia species.</title>
        <authorList>
            <person name="Wang Y."/>
            <person name="Shi Y."/>
            <person name="Qiu Z."/>
            <person name="Liu S."/>
            <person name="Yang H."/>
        </authorList>
    </citation>
    <scope>NUCLEOTIDE SEQUENCE [LARGE SCALE GENOMIC DNA]</scope>
    <source>
        <strain evidence="2 3">TSB47</strain>
    </source>
</reference>
<evidence type="ECO:0000256" key="1">
    <source>
        <dbReference type="SAM" id="MobiDB-lite"/>
    </source>
</evidence>
<dbReference type="STRING" id="1184151.AW736_13895"/>
<proteinExistence type="predicted"/>
<dbReference type="AlphaFoldDB" id="A0A178IJI0"/>
<keyword evidence="3" id="KW-1185">Reference proteome</keyword>
<comment type="caution">
    <text evidence="2">The sequence shown here is derived from an EMBL/GenBank/DDBJ whole genome shotgun (WGS) entry which is preliminary data.</text>
</comment>
<name>A0A178IJI0_9BACT</name>
<evidence type="ECO:0000313" key="2">
    <source>
        <dbReference type="EMBL" id="OAM89339.1"/>
    </source>
</evidence>
<dbReference type="Proteomes" id="UP000078486">
    <property type="component" value="Unassembled WGS sequence"/>
</dbReference>
<evidence type="ECO:0000313" key="3">
    <source>
        <dbReference type="Proteomes" id="UP000078486"/>
    </source>
</evidence>
<feature type="region of interest" description="Disordered" evidence="1">
    <location>
        <begin position="114"/>
        <end position="152"/>
    </location>
</feature>
<dbReference type="RefSeq" id="WP_068770788.1">
    <property type="nucleotide sequence ID" value="NZ_CP109796.1"/>
</dbReference>